<evidence type="ECO:0000256" key="3">
    <source>
        <dbReference type="ARBA" id="ARBA00023125"/>
    </source>
</evidence>
<protein>
    <submittedName>
        <fullName evidence="5">BlaI family transcriptional regulator, penicillinase repressor</fullName>
    </submittedName>
</protein>
<name>A0A1M7DGJ8_9FIRM</name>
<dbReference type="Gene3D" id="1.10.10.10">
    <property type="entry name" value="Winged helix-like DNA-binding domain superfamily/Winged helix DNA-binding domain"/>
    <property type="match status" value="1"/>
</dbReference>
<keyword evidence="3" id="KW-0238">DNA-binding</keyword>
<accession>A0A1M7DGJ8</accession>
<keyword evidence="6" id="KW-1185">Reference proteome</keyword>
<dbReference type="OrthoDB" id="9795583at2"/>
<dbReference type="Proteomes" id="UP000184386">
    <property type="component" value="Unassembled WGS sequence"/>
</dbReference>
<keyword evidence="4" id="KW-0804">Transcription</keyword>
<dbReference type="InterPro" id="IPR005650">
    <property type="entry name" value="BlaI_family"/>
</dbReference>
<organism evidence="5 6">
    <name type="scientific">Anaerocolumna jejuensis DSM 15929</name>
    <dbReference type="NCBI Taxonomy" id="1121322"/>
    <lineage>
        <taxon>Bacteria</taxon>
        <taxon>Bacillati</taxon>
        <taxon>Bacillota</taxon>
        <taxon>Clostridia</taxon>
        <taxon>Lachnospirales</taxon>
        <taxon>Lachnospiraceae</taxon>
        <taxon>Anaerocolumna</taxon>
    </lineage>
</organism>
<evidence type="ECO:0000256" key="1">
    <source>
        <dbReference type="ARBA" id="ARBA00011046"/>
    </source>
</evidence>
<dbReference type="GO" id="GO:0045892">
    <property type="term" value="P:negative regulation of DNA-templated transcription"/>
    <property type="evidence" value="ECO:0007669"/>
    <property type="project" value="InterPro"/>
</dbReference>
<dbReference type="EMBL" id="FRAC01000054">
    <property type="protein sequence ID" value="SHL78592.1"/>
    <property type="molecule type" value="Genomic_DNA"/>
</dbReference>
<proteinExistence type="inferred from homology"/>
<sequence length="125" mass="14394">MKDMNCRISDAEWLIMKELWKESPQTTTKIIDALSMETNWSPKTVHSLIARLVKKGALGVDKNSGQHKFFPLVTKEECVQEETGSFVQKIYEGSIYNLVANFIHDEKMSATEMEELKKLLDEKLK</sequence>
<dbReference type="GO" id="GO:0003677">
    <property type="term" value="F:DNA binding"/>
    <property type="evidence" value="ECO:0007669"/>
    <property type="project" value="UniProtKB-KW"/>
</dbReference>
<evidence type="ECO:0000313" key="6">
    <source>
        <dbReference type="Proteomes" id="UP000184386"/>
    </source>
</evidence>
<dbReference type="PIRSF" id="PIRSF019455">
    <property type="entry name" value="CopR_AtkY"/>
    <property type="match status" value="1"/>
</dbReference>
<evidence type="ECO:0000256" key="4">
    <source>
        <dbReference type="ARBA" id="ARBA00023163"/>
    </source>
</evidence>
<dbReference type="AlphaFoldDB" id="A0A1M7DGJ8"/>
<gene>
    <name evidence="5" type="ORF">SAMN02745136_05695</name>
</gene>
<reference evidence="5 6" key="1">
    <citation type="submission" date="2016-11" db="EMBL/GenBank/DDBJ databases">
        <authorList>
            <person name="Jaros S."/>
            <person name="Januszkiewicz K."/>
            <person name="Wedrychowicz H."/>
        </authorList>
    </citation>
    <scope>NUCLEOTIDE SEQUENCE [LARGE SCALE GENOMIC DNA]</scope>
    <source>
        <strain evidence="5 6">DSM 15929</strain>
    </source>
</reference>
<dbReference type="STRING" id="1121322.SAMN02745136_05695"/>
<evidence type="ECO:0000256" key="2">
    <source>
        <dbReference type="ARBA" id="ARBA00023015"/>
    </source>
</evidence>
<keyword evidence="2" id="KW-0805">Transcription regulation</keyword>
<evidence type="ECO:0000313" key="5">
    <source>
        <dbReference type="EMBL" id="SHL78592.1"/>
    </source>
</evidence>
<dbReference type="InterPro" id="IPR036388">
    <property type="entry name" value="WH-like_DNA-bd_sf"/>
</dbReference>
<dbReference type="SUPFAM" id="SSF46785">
    <property type="entry name" value="Winged helix' DNA-binding domain"/>
    <property type="match status" value="1"/>
</dbReference>
<dbReference type="Gene3D" id="1.10.4040.10">
    <property type="entry name" value="Penicillinase repressor domain"/>
    <property type="match status" value="1"/>
</dbReference>
<comment type="similarity">
    <text evidence="1">Belongs to the BlaI transcriptional regulatory family.</text>
</comment>
<dbReference type="InterPro" id="IPR036390">
    <property type="entry name" value="WH_DNA-bd_sf"/>
</dbReference>
<dbReference type="Pfam" id="PF03965">
    <property type="entry name" value="Penicillinase_R"/>
    <property type="match status" value="1"/>
</dbReference>